<reference evidence="2 3" key="1">
    <citation type="submission" date="2020-01" db="EMBL/GenBank/DDBJ databases">
        <authorList>
            <person name="Gupta K D."/>
        </authorList>
    </citation>
    <scope>NUCLEOTIDE SEQUENCE [LARGE SCALE GENOMIC DNA]</scope>
</reference>
<comment type="caution">
    <text evidence="2">The sequence shown here is derived from an EMBL/GenBank/DDBJ whole genome shotgun (WGS) entry which is preliminary data.</text>
</comment>
<protein>
    <recommendedName>
        <fullName evidence="4">Dol-P-Man:Man(5)GlcNAc(2)-PP-Dol alpha-1,3-mannosyltransferase</fullName>
    </recommendedName>
</protein>
<dbReference type="PANTHER" id="PTHR28180:SF2">
    <property type="entry name" value="PEROXISOMAL PROTEIN 2"/>
    <property type="match status" value="1"/>
</dbReference>
<evidence type="ECO:0000256" key="1">
    <source>
        <dbReference type="SAM" id="MobiDB-lite"/>
    </source>
</evidence>
<sequence length="386" mass="42221">MLFCRFNSTGYMFRLHCSAAHLVQYIASCLFVTPVAQRFFAHTVGVFEQHDIAGDATLSREVLNHTDILSMPDSDPSRKSPSSPADISQPEAMASVKLTPNVKHLLTLRNPNVLPSPSLKQLNRVFTNTFRDAQAKKAETGWLVATTCSLLTANRPSAIGHLYRFVTRSTLEDSQNQGALDVPAALNKAALMRESALKSVIFIGVPRVILSLAALNEALDDEVKKSLRTNSRRTATPDNIESIVTRGQTLWNSIYAPHADKLYNKLGSYHPDFITFIIQCYGSVLSPMSGETKSFGDASSQDDLDQGNLSRALGSVVGMACLRAEGGVGPQLISHTFGLLKARTVEIQSAEDKWLSSDEGTEWILRTVDEVLDGVSAEDREAKPKL</sequence>
<keyword evidence="3" id="KW-1185">Reference proteome</keyword>
<gene>
    <name evidence="2" type="ORF">AAE3_LOCUS1566</name>
</gene>
<dbReference type="PANTHER" id="PTHR28180">
    <property type="entry name" value="CONSERVED MITOCHONDRIAL PROTEIN-RELATED"/>
    <property type="match status" value="1"/>
</dbReference>
<feature type="region of interest" description="Disordered" evidence="1">
    <location>
        <begin position="69"/>
        <end position="88"/>
    </location>
</feature>
<name>A0A8S0WV79_CYCAE</name>
<dbReference type="EMBL" id="CACVBS010000024">
    <property type="protein sequence ID" value="CAA7259518.1"/>
    <property type="molecule type" value="Genomic_DNA"/>
</dbReference>
<evidence type="ECO:0000313" key="3">
    <source>
        <dbReference type="Proteomes" id="UP000467700"/>
    </source>
</evidence>
<organism evidence="2 3">
    <name type="scientific">Cyclocybe aegerita</name>
    <name type="common">Black poplar mushroom</name>
    <name type="synonym">Agrocybe aegerita</name>
    <dbReference type="NCBI Taxonomy" id="1973307"/>
    <lineage>
        <taxon>Eukaryota</taxon>
        <taxon>Fungi</taxon>
        <taxon>Dikarya</taxon>
        <taxon>Basidiomycota</taxon>
        <taxon>Agaricomycotina</taxon>
        <taxon>Agaricomycetes</taxon>
        <taxon>Agaricomycetidae</taxon>
        <taxon>Agaricales</taxon>
        <taxon>Agaricineae</taxon>
        <taxon>Bolbitiaceae</taxon>
        <taxon>Cyclocybe</taxon>
    </lineage>
</organism>
<proteinExistence type="predicted"/>
<accession>A0A8S0WV79</accession>
<dbReference type="InterPro" id="IPR029032">
    <property type="entry name" value="AhpD-like"/>
</dbReference>
<dbReference type="AlphaFoldDB" id="A0A8S0WV79"/>
<evidence type="ECO:0000313" key="2">
    <source>
        <dbReference type="EMBL" id="CAA7259518.1"/>
    </source>
</evidence>
<dbReference type="InterPro" id="IPR052999">
    <property type="entry name" value="PTS1_Protein"/>
</dbReference>
<dbReference type="Proteomes" id="UP000467700">
    <property type="component" value="Unassembled WGS sequence"/>
</dbReference>
<feature type="compositionally biased region" description="Low complexity" evidence="1">
    <location>
        <begin position="70"/>
        <end position="86"/>
    </location>
</feature>
<dbReference type="Gene3D" id="1.20.1290.10">
    <property type="entry name" value="AhpD-like"/>
    <property type="match status" value="1"/>
</dbReference>
<evidence type="ECO:0008006" key="4">
    <source>
        <dbReference type="Google" id="ProtNLM"/>
    </source>
</evidence>
<dbReference type="OrthoDB" id="5392202at2759"/>